<reference evidence="1 2" key="1">
    <citation type="submission" date="2017-10" db="EMBL/GenBank/DDBJ databases">
        <authorList>
            <person name="Banno H."/>
            <person name="Chua N.-H."/>
        </authorList>
    </citation>
    <scope>NUCLEOTIDE SEQUENCE [LARGE SCALE GENOMIC DNA]</scope>
    <source>
        <strain evidence="1">Vibrio tapetis CECT4600</strain>
    </source>
</reference>
<protein>
    <recommendedName>
        <fullName evidence="3">Type I restriction endonuclease subunit M</fullName>
    </recommendedName>
</protein>
<proteinExistence type="predicted"/>
<sequence length="111" mass="12667">MSELEFTIEDKKMEVEPYVCSAQPFELGAVVMTQGVKMLLSDNIGANLRIYLMRHQNGDWGNMPIEDKIANDEATKIGARIMSGYQICNQRIWIITEGDRSVTTVLFPFEY</sequence>
<dbReference type="OrthoDB" id="5522207at2"/>
<name>A0A2N8ZHM0_9VIBR</name>
<evidence type="ECO:0000313" key="1">
    <source>
        <dbReference type="EMBL" id="SON51400.1"/>
    </source>
</evidence>
<evidence type="ECO:0000313" key="2">
    <source>
        <dbReference type="Proteomes" id="UP000235828"/>
    </source>
</evidence>
<dbReference type="RefSeq" id="WP_102523729.1">
    <property type="nucleotide sequence ID" value="NZ_LT960611.1"/>
</dbReference>
<accession>A0A2N8ZHM0</accession>
<dbReference type="EMBL" id="LT960611">
    <property type="protein sequence ID" value="SON51400.1"/>
    <property type="molecule type" value="Genomic_DNA"/>
</dbReference>
<gene>
    <name evidence="1" type="ORF">VTAP4600_A3453</name>
</gene>
<keyword evidence="2" id="KW-1185">Reference proteome</keyword>
<organism evidence="1 2">
    <name type="scientific">Vibrio tapetis subsp. tapetis</name>
    <dbReference type="NCBI Taxonomy" id="1671868"/>
    <lineage>
        <taxon>Bacteria</taxon>
        <taxon>Pseudomonadati</taxon>
        <taxon>Pseudomonadota</taxon>
        <taxon>Gammaproteobacteria</taxon>
        <taxon>Vibrionales</taxon>
        <taxon>Vibrionaceae</taxon>
        <taxon>Vibrio</taxon>
    </lineage>
</organism>
<evidence type="ECO:0008006" key="3">
    <source>
        <dbReference type="Google" id="ProtNLM"/>
    </source>
</evidence>
<dbReference type="Proteomes" id="UP000235828">
    <property type="component" value="Chromosome A"/>
</dbReference>
<dbReference type="AlphaFoldDB" id="A0A2N8ZHM0"/>
<dbReference type="KEGG" id="vta:A3453"/>